<evidence type="ECO:0000313" key="1">
    <source>
        <dbReference type="EMBL" id="KVT57778.1"/>
    </source>
</evidence>
<evidence type="ECO:0000313" key="2">
    <source>
        <dbReference type="Proteomes" id="UP000056732"/>
    </source>
</evidence>
<accession>A0AAW3NGM7</accession>
<dbReference type="InterPro" id="IPR010633">
    <property type="entry name" value="Phage_lambda_GpZ"/>
</dbReference>
<dbReference type="Proteomes" id="UP000056732">
    <property type="component" value="Unassembled WGS sequence"/>
</dbReference>
<reference evidence="1 2" key="1">
    <citation type="submission" date="2015-11" db="EMBL/GenBank/DDBJ databases">
        <title>Expanding the genomic diversity of Burkholderia species for the development of highly accurate diagnostics.</title>
        <authorList>
            <person name="Sahl J."/>
            <person name="Keim P."/>
            <person name="Wagner D."/>
        </authorList>
    </citation>
    <scope>NUCLEOTIDE SEQUENCE [LARGE SCALE GENOMIC DNA]</scope>
    <source>
        <strain evidence="1 2">MSMB1137WGS</strain>
    </source>
</reference>
<gene>
    <name evidence="1" type="ORF">WK53_29640</name>
</gene>
<name>A0AAW3NGM7_9BURK</name>
<dbReference type="AlphaFoldDB" id="A0AAW3NGM7"/>
<proteinExistence type="predicted"/>
<organism evidence="1 2">
    <name type="scientific">Burkholderia ubonensis</name>
    <dbReference type="NCBI Taxonomy" id="101571"/>
    <lineage>
        <taxon>Bacteria</taxon>
        <taxon>Pseudomonadati</taxon>
        <taxon>Pseudomonadota</taxon>
        <taxon>Betaproteobacteria</taxon>
        <taxon>Burkholderiales</taxon>
        <taxon>Burkholderiaceae</taxon>
        <taxon>Burkholderia</taxon>
        <taxon>Burkholderia cepacia complex</taxon>
    </lineage>
</organism>
<comment type="caution">
    <text evidence="1">The sequence shown here is derived from an EMBL/GenBank/DDBJ whole genome shotgun (WGS) entry which is preliminary data.</text>
</comment>
<protein>
    <recommendedName>
        <fullName evidence="3">Phage tail protein</fullName>
    </recommendedName>
</protein>
<dbReference type="Pfam" id="PF06763">
    <property type="entry name" value="Minor_tail_Z"/>
    <property type="match status" value="1"/>
</dbReference>
<sequence length="192" mass="20576">MIDVSVRANTKAATAAVLLNSPYIARATARALNKTAAQVRTGASREIRAAGYNLKAGTIRKTLSATRATPARLIAALTATGRPIPLINYGARQTTKGVTVRVKNGSKTLRHAFIATMASGHLGVFERVGTGHKRVTKNGRAYWSGLPIRELYGPSIPYALGNAAVQKTIGQLIEDRYPTILAHEFAWISTHS</sequence>
<dbReference type="RefSeq" id="WP_059927271.1">
    <property type="nucleotide sequence ID" value="NZ_LPDO01000041.1"/>
</dbReference>
<evidence type="ECO:0008006" key="3">
    <source>
        <dbReference type="Google" id="ProtNLM"/>
    </source>
</evidence>
<dbReference type="EMBL" id="LPDO01000041">
    <property type="protein sequence ID" value="KVT57778.1"/>
    <property type="molecule type" value="Genomic_DNA"/>
</dbReference>